<dbReference type="PANTHER" id="PTHR45631">
    <property type="entry name" value="OS07G0107800 PROTEIN-RELATED"/>
    <property type="match status" value="1"/>
</dbReference>
<dbReference type="Proteomes" id="UP000316621">
    <property type="component" value="Chromosome 11"/>
</dbReference>
<dbReference type="AlphaFoldDB" id="A0A4Y7L9B7"/>
<dbReference type="InterPro" id="IPR001611">
    <property type="entry name" value="Leu-rich_rpt"/>
</dbReference>
<keyword evidence="2" id="KW-0472">Membrane</keyword>
<keyword evidence="2" id="KW-1133">Transmembrane helix</keyword>
<sequence>MIKCYCHFFLCSLHTLSYNLIGSIMKMNFVHFISVLSFSSLLFLAVSALTDETNSTVTGHTNSKDVKGIQVLLDAYPMLEYLATDDENESDDPCLPITKYSWTNCTSDVTPRITALNLGFSGAMSNADLPDFSVMDALEIIDLSDNFLGHEFPDFLADFPKLKVLNLANNYLTGTVPTSLRKKSNEKKLKLTLTGESMTELCYSDQDVCPTAAGRKPSPGTDEETETSSGTDEETSPMRSGKKKTTPIVLGILIPIFLIFWAVVGFLAIRHQKRKAAAMAGQIYGNSGPAIPMYGNTMSPSPLLPGVNYKDFGIAAKNVIPDDQGVKNDQQMHQTV</sequence>
<dbReference type="Gene3D" id="3.80.10.10">
    <property type="entry name" value="Ribonuclease Inhibitor"/>
    <property type="match status" value="1"/>
</dbReference>
<proteinExistence type="predicted"/>
<dbReference type="OrthoDB" id="1909384at2759"/>
<gene>
    <name evidence="3" type="ORF">C5167_044918</name>
</gene>
<organism evidence="3 4">
    <name type="scientific">Papaver somniferum</name>
    <name type="common">Opium poppy</name>
    <dbReference type="NCBI Taxonomy" id="3469"/>
    <lineage>
        <taxon>Eukaryota</taxon>
        <taxon>Viridiplantae</taxon>
        <taxon>Streptophyta</taxon>
        <taxon>Embryophyta</taxon>
        <taxon>Tracheophyta</taxon>
        <taxon>Spermatophyta</taxon>
        <taxon>Magnoliopsida</taxon>
        <taxon>Ranunculales</taxon>
        <taxon>Papaveraceae</taxon>
        <taxon>Papaveroideae</taxon>
        <taxon>Papaver</taxon>
    </lineage>
</organism>
<feature type="transmembrane region" description="Helical" evidence="2">
    <location>
        <begin position="248"/>
        <end position="269"/>
    </location>
</feature>
<feature type="transmembrane region" description="Helical" evidence="2">
    <location>
        <begin position="29"/>
        <end position="49"/>
    </location>
</feature>
<dbReference type="Gramene" id="RZC82134">
    <property type="protein sequence ID" value="RZC82134"/>
    <property type="gene ID" value="C5167_044918"/>
</dbReference>
<keyword evidence="2" id="KW-0812">Transmembrane</keyword>
<evidence type="ECO:0000313" key="3">
    <source>
        <dbReference type="EMBL" id="RZC82134.1"/>
    </source>
</evidence>
<dbReference type="Pfam" id="PF00560">
    <property type="entry name" value="LRR_1"/>
    <property type="match status" value="2"/>
</dbReference>
<dbReference type="InterPro" id="IPR032675">
    <property type="entry name" value="LRR_dom_sf"/>
</dbReference>
<dbReference type="SUPFAM" id="SSF52058">
    <property type="entry name" value="L domain-like"/>
    <property type="match status" value="1"/>
</dbReference>
<evidence type="ECO:0000256" key="1">
    <source>
        <dbReference type="SAM" id="MobiDB-lite"/>
    </source>
</evidence>
<evidence type="ECO:0008006" key="5">
    <source>
        <dbReference type="Google" id="ProtNLM"/>
    </source>
</evidence>
<name>A0A4Y7L9B7_PAPSO</name>
<protein>
    <recommendedName>
        <fullName evidence="5">Leucine-rich repeat-containing N-terminal plant-type domain-containing protein</fullName>
    </recommendedName>
</protein>
<dbReference type="PANTHER" id="PTHR45631:SF44">
    <property type="entry name" value="CARBOHYDRATE-BINDING PROTEIN OF THE ER PROTEIN"/>
    <property type="match status" value="1"/>
</dbReference>
<keyword evidence="4" id="KW-1185">Reference proteome</keyword>
<dbReference type="EMBL" id="CM010725">
    <property type="protein sequence ID" value="RZC82134.1"/>
    <property type="molecule type" value="Genomic_DNA"/>
</dbReference>
<accession>A0A4Y7L9B7</accession>
<feature type="compositionally biased region" description="Acidic residues" evidence="1">
    <location>
        <begin position="221"/>
        <end position="235"/>
    </location>
</feature>
<evidence type="ECO:0000313" key="4">
    <source>
        <dbReference type="Proteomes" id="UP000316621"/>
    </source>
</evidence>
<evidence type="ECO:0000256" key="2">
    <source>
        <dbReference type="SAM" id="Phobius"/>
    </source>
</evidence>
<feature type="region of interest" description="Disordered" evidence="1">
    <location>
        <begin position="212"/>
        <end position="242"/>
    </location>
</feature>
<reference evidence="3 4" key="1">
    <citation type="journal article" date="2018" name="Science">
        <title>The opium poppy genome and morphinan production.</title>
        <authorList>
            <person name="Guo L."/>
            <person name="Winzer T."/>
            <person name="Yang X."/>
            <person name="Li Y."/>
            <person name="Ning Z."/>
            <person name="He Z."/>
            <person name="Teodor R."/>
            <person name="Lu Y."/>
            <person name="Bowser T.A."/>
            <person name="Graham I.A."/>
            <person name="Ye K."/>
        </authorList>
    </citation>
    <scope>NUCLEOTIDE SEQUENCE [LARGE SCALE GENOMIC DNA]</scope>
    <source>
        <strain evidence="4">cv. HN1</strain>
        <tissue evidence="3">Leaves</tissue>
    </source>
</reference>